<dbReference type="OrthoDB" id="3727095at2"/>
<reference evidence="3" key="1">
    <citation type="submission" date="2018-08" db="EMBL/GenBank/DDBJ databases">
        <authorList>
            <person name="Ferrada E.E."/>
            <person name="Latorre B.A."/>
        </authorList>
    </citation>
    <scope>NUCLEOTIDE SEQUENCE [LARGE SCALE GENOMIC DNA]</scope>
    <source>
        <strain evidence="3">Propionibacterium_australiense1</strain>
    </source>
</reference>
<reference evidence="2 5" key="3">
    <citation type="submission" date="2018-10" db="EMBL/GenBank/DDBJ databases">
        <title>Propionibacterium australiense Genome Sequencing and Assembly.</title>
        <authorList>
            <person name="Bernier A.-M."/>
            <person name="Bernard K."/>
        </authorList>
    </citation>
    <scope>NUCLEOTIDE SEQUENCE [LARGE SCALE GENOMIC DNA]</scope>
    <source>
        <strain evidence="2 5">NML98A078</strain>
    </source>
</reference>
<dbReference type="EMBL" id="UNQJ01000018">
    <property type="protein sequence ID" value="SYZ34098.1"/>
    <property type="molecule type" value="Genomic_DNA"/>
</dbReference>
<reference evidence="4" key="2">
    <citation type="submission" date="2018-08" db="EMBL/GenBank/DDBJ databases">
        <authorList>
            <person name="Hornung B."/>
        </authorList>
    </citation>
    <scope>NUCLEOTIDE SEQUENCE [LARGE SCALE GENOMIC DNA]</scope>
</reference>
<feature type="region of interest" description="Disordered" evidence="1">
    <location>
        <begin position="1"/>
        <end position="39"/>
    </location>
</feature>
<protein>
    <submittedName>
        <fullName evidence="3">Uncharacterized protein</fullName>
    </submittedName>
</protein>
<name>A0A383S7Z8_9ACTN</name>
<accession>A0A383S7Z8</accession>
<evidence type="ECO:0000256" key="1">
    <source>
        <dbReference type="SAM" id="MobiDB-lite"/>
    </source>
</evidence>
<gene>
    <name evidence="2" type="ORF">D7U36_12310</name>
    <name evidence="3" type="ORF">PROPAUS_2100</name>
</gene>
<sequence length="69" mass="7511">MSAPQQPGGRVPTARPRHRGSSHDLGSINPTIACRDSDTRKRLEPHAGKYLGAPSIDLRDPALRVAWNT</sequence>
<dbReference type="EMBL" id="RCIW01000023">
    <property type="protein sequence ID" value="RLP06745.1"/>
    <property type="molecule type" value="Genomic_DNA"/>
</dbReference>
<evidence type="ECO:0000313" key="4">
    <source>
        <dbReference type="Proteomes" id="UP000263928"/>
    </source>
</evidence>
<keyword evidence="4" id="KW-1185">Reference proteome</keyword>
<dbReference type="RefSeq" id="WP_119162425.1">
    <property type="nucleotide sequence ID" value="NZ_LR134442.1"/>
</dbReference>
<dbReference type="AlphaFoldDB" id="A0A383S7Z8"/>
<evidence type="ECO:0000313" key="5">
    <source>
        <dbReference type="Proteomes" id="UP000279336"/>
    </source>
</evidence>
<evidence type="ECO:0000313" key="2">
    <source>
        <dbReference type="EMBL" id="RLP06745.1"/>
    </source>
</evidence>
<proteinExistence type="predicted"/>
<dbReference type="Proteomes" id="UP000279336">
    <property type="component" value="Unassembled WGS sequence"/>
</dbReference>
<evidence type="ECO:0000313" key="3">
    <source>
        <dbReference type="EMBL" id="SYZ34098.1"/>
    </source>
</evidence>
<dbReference type="Proteomes" id="UP000263928">
    <property type="component" value="Unassembled WGS sequence"/>
</dbReference>
<organism evidence="3 4">
    <name type="scientific">Propionibacterium australiense</name>
    <dbReference type="NCBI Taxonomy" id="119981"/>
    <lineage>
        <taxon>Bacteria</taxon>
        <taxon>Bacillati</taxon>
        <taxon>Actinomycetota</taxon>
        <taxon>Actinomycetes</taxon>
        <taxon>Propionibacteriales</taxon>
        <taxon>Propionibacteriaceae</taxon>
        <taxon>Propionibacterium</taxon>
    </lineage>
</organism>